<dbReference type="GO" id="GO:0008270">
    <property type="term" value="F:zinc ion binding"/>
    <property type="evidence" value="ECO:0007669"/>
    <property type="project" value="UniProtKB-KW"/>
</dbReference>
<sequence>MAGGWAKDGAEQEQIDNTVEDALQRVRSQIPTGEGLKECEECGAPIPEGRRQALPGVRLCVGCQEAEDAAQQATSPYNRRASKDSQLR</sequence>
<dbReference type="Proteomes" id="UP000064201">
    <property type="component" value="Chromosome"/>
</dbReference>
<feature type="zinc finger region" description="dksA C4-type" evidence="4">
    <location>
        <begin position="39"/>
        <end position="63"/>
    </location>
</feature>
<evidence type="ECO:0000313" key="8">
    <source>
        <dbReference type="Proteomes" id="UP000064201"/>
    </source>
</evidence>
<feature type="region of interest" description="Disordered" evidence="5">
    <location>
        <begin position="68"/>
        <end position="88"/>
    </location>
</feature>
<evidence type="ECO:0000259" key="6">
    <source>
        <dbReference type="Pfam" id="PF01258"/>
    </source>
</evidence>
<dbReference type="PATRIC" id="fig|106634.4.peg.1790"/>
<dbReference type="SUPFAM" id="SSF57716">
    <property type="entry name" value="Glucocorticoid receptor-like (DNA-binding domain)"/>
    <property type="match status" value="1"/>
</dbReference>
<dbReference type="NCBIfam" id="NF008243">
    <property type="entry name" value="PRK11019.1"/>
    <property type="match status" value="1"/>
</dbReference>
<evidence type="ECO:0000256" key="1">
    <source>
        <dbReference type="ARBA" id="ARBA00022723"/>
    </source>
</evidence>
<evidence type="ECO:0000256" key="5">
    <source>
        <dbReference type="SAM" id="MobiDB-lite"/>
    </source>
</evidence>
<keyword evidence="3" id="KW-0862">Zinc</keyword>
<organism evidence="7 8">
    <name type="scientific">Thioalkalivibrio versutus</name>
    <dbReference type="NCBI Taxonomy" id="106634"/>
    <lineage>
        <taxon>Bacteria</taxon>
        <taxon>Pseudomonadati</taxon>
        <taxon>Pseudomonadota</taxon>
        <taxon>Gammaproteobacteria</taxon>
        <taxon>Chromatiales</taxon>
        <taxon>Ectothiorhodospiraceae</taxon>
        <taxon>Thioalkalivibrio</taxon>
    </lineage>
</organism>
<dbReference type="Pfam" id="PF01258">
    <property type="entry name" value="zf-dskA_traR"/>
    <property type="match status" value="1"/>
</dbReference>
<dbReference type="PANTHER" id="PTHR38777:SF1">
    <property type="entry name" value="DNAK SUPPRESSOR PROTEIN"/>
    <property type="match status" value="1"/>
</dbReference>
<dbReference type="Gene3D" id="1.20.120.910">
    <property type="entry name" value="DksA, coiled-coil domain"/>
    <property type="match status" value="1"/>
</dbReference>
<reference evidence="7 8" key="1">
    <citation type="submission" date="2015-04" db="EMBL/GenBank/DDBJ databases">
        <title>Complete Sequence for the Genome of the Thioalkalivibrio versutus D301.</title>
        <authorList>
            <person name="Mu T."/>
            <person name="Zhou J."/>
            <person name="Xu X."/>
        </authorList>
    </citation>
    <scope>NUCLEOTIDE SEQUENCE [LARGE SCALE GENOMIC DNA]</scope>
    <source>
        <strain evidence="7 8">D301</strain>
    </source>
</reference>
<proteinExistence type="predicted"/>
<dbReference type="PRINTS" id="PR00618">
    <property type="entry name" value="DKSAZNFINGER"/>
</dbReference>
<dbReference type="RefSeq" id="WP_018938096.1">
    <property type="nucleotide sequence ID" value="NZ_CP011367.1"/>
</dbReference>
<keyword evidence="1" id="KW-0479">Metal-binding</keyword>
<evidence type="ECO:0000256" key="4">
    <source>
        <dbReference type="PROSITE-ProRule" id="PRU00510"/>
    </source>
</evidence>
<evidence type="ECO:0000313" key="7">
    <source>
        <dbReference type="EMBL" id="AKJ95441.1"/>
    </source>
</evidence>
<dbReference type="PROSITE" id="PS01102">
    <property type="entry name" value="ZF_DKSA_1"/>
    <property type="match status" value="1"/>
</dbReference>
<dbReference type="InterPro" id="IPR020460">
    <property type="entry name" value="Znf_C4-type_bac"/>
</dbReference>
<dbReference type="AlphaFoldDB" id="A0A0G3G9C5"/>
<dbReference type="OrthoDB" id="962301at2"/>
<evidence type="ECO:0000256" key="2">
    <source>
        <dbReference type="ARBA" id="ARBA00022771"/>
    </source>
</evidence>
<gene>
    <name evidence="7" type="ORF">TVD_08755</name>
</gene>
<dbReference type="PROSITE" id="PS51128">
    <property type="entry name" value="ZF_DKSA_2"/>
    <property type="match status" value="1"/>
</dbReference>
<dbReference type="GO" id="GO:1900378">
    <property type="term" value="P:positive regulation of secondary metabolite biosynthetic process"/>
    <property type="evidence" value="ECO:0007669"/>
    <property type="project" value="TreeGrafter"/>
</dbReference>
<name>A0A0G3G9C5_9GAMM</name>
<dbReference type="KEGG" id="tvr:TVD_08755"/>
<feature type="domain" description="Zinc finger DksA/TraR C4-type" evidence="6">
    <location>
        <begin position="36"/>
        <end position="67"/>
    </location>
</feature>
<accession>A0A0G3G9C5</accession>
<dbReference type="PANTHER" id="PTHR38777">
    <property type="entry name" value="FELS-2 PROPHAGE PROTEIN"/>
    <property type="match status" value="1"/>
</dbReference>
<keyword evidence="8" id="KW-1185">Reference proteome</keyword>
<dbReference type="InterPro" id="IPR000962">
    <property type="entry name" value="Znf_DskA_TraR"/>
</dbReference>
<dbReference type="EMBL" id="CP011367">
    <property type="protein sequence ID" value="AKJ95441.1"/>
    <property type="molecule type" value="Genomic_DNA"/>
</dbReference>
<dbReference type="STRING" id="106634.TVD_08755"/>
<evidence type="ECO:0000256" key="3">
    <source>
        <dbReference type="ARBA" id="ARBA00022833"/>
    </source>
</evidence>
<dbReference type="InterPro" id="IPR020458">
    <property type="entry name" value="Znf_DskA_TraR_CS"/>
</dbReference>
<protein>
    <recommendedName>
        <fullName evidence="6">Zinc finger DksA/TraR C4-type domain-containing protein</fullName>
    </recommendedName>
</protein>
<keyword evidence="2" id="KW-0863">Zinc-finger</keyword>